<protein>
    <submittedName>
        <fullName evidence="1">F-box domain-containing protein</fullName>
    </submittedName>
</protein>
<dbReference type="Proteomes" id="UP000623467">
    <property type="component" value="Unassembled WGS sequence"/>
</dbReference>
<sequence>MKEFDKKSLPLDNDMKHEAVISRIPTETLSHIFTFTLAPYRLNDEPAPWTIGAVCSRWRRIVISQPCFWVFIDLRFFQRERFTGKFRLEIQLSRSASLPLNVAFSTPERAFTSEDASLLQTIVMHVARWETLSMMGPRALYAHFHALMRDQFTLLRVLDVEMEYGHFGVDDGLGMDEDGVPLLVTFKDAPRLQQVTVNKIYYPCPLSLALPSSQVLQFSGSNFWGGHLRTLRSTTNLVSCSLLVPPETDDLIVQGPIFLPHLLRLSVAAALVLEYLETPALQELHCHYEPPLLPFLRRQRQLQKLVIHDPPEVFQPGVWWVPGDADAPDLTPMVEAATTVTTLALMLPLPAAFVRDLPNLDMVPALACLATRDMTGNFEAQKAFMHAVESRWKHGRLRCVKVSKAHFPWAPGILGRIELLQSQGMEFVVQSYSKIKDEIGPDF</sequence>
<dbReference type="AlphaFoldDB" id="A0A8H7CQE1"/>
<organism evidence="1 2">
    <name type="scientific">Mycena sanguinolenta</name>
    <dbReference type="NCBI Taxonomy" id="230812"/>
    <lineage>
        <taxon>Eukaryota</taxon>
        <taxon>Fungi</taxon>
        <taxon>Dikarya</taxon>
        <taxon>Basidiomycota</taxon>
        <taxon>Agaricomycotina</taxon>
        <taxon>Agaricomycetes</taxon>
        <taxon>Agaricomycetidae</taxon>
        <taxon>Agaricales</taxon>
        <taxon>Marasmiineae</taxon>
        <taxon>Mycenaceae</taxon>
        <taxon>Mycena</taxon>
    </lineage>
</organism>
<dbReference type="Gene3D" id="1.20.1280.50">
    <property type="match status" value="1"/>
</dbReference>
<dbReference type="OrthoDB" id="3365698at2759"/>
<dbReference type="EMBL" id="JACAZH010000021">
    <property type="protein sequence ID" value="KAF7344426.1"/>
    <property type="molecule type" value="Genomic_DNA"/>
</dbReference>
<dbReference type="InterPro" id="IPR036047">
    <property type="entry name" value="F-box-like_dom_sf"/>
</dbReference>
<name>A0A8H7CQE1_9AGAR</name>
<reference evidence="1" key="1">
    <citation type="submission" date="2020-05" db="EMBL/GenBank/DDBJ databases">
        <title>Mycena genomes resolve the evolution of fungal bioluminescence.</title>
        <authorList>
            <person name="Tsai I.J."/>
        </authorList>
    </citation>
    <scope>NUCLEOTIDE SEQUENCE</scope>
    <source>
        <strain evidence="1">160909Yilan</strain>
    </source>
</reference>
<keyword evidence="2" id="KW-1185">Reference proteome</keyword>
<comment type="caution">
    <text evidence="1">The sequence shown here is derived from an EMBL/GenBank/DDBJ whole genome shotgun (WGS) entry which is preliminary data.</text>
</comment>
<proteinExistence type="predicted"/>
<evidence type="ECO:0000313" key="1">
    <source>
        <dbReference type="EMBL" id="KAF7344426.1"/>
    </source>
</evidence>
<dbReference type="SUPFAM" id="SSF81383">
    <property type="entry name" value="F-box domain"/>
    <property type="match status" value="1"/>
</dbReference>
<gene>
    <name evidence="1" type="ORF">MSAN_01923800</name>
</gene>
<evidence type="ECO:0000313" key="2">
    <source>
        <dbReference type="Proteomes" id="UP000623467"/>
    </source>
</evidence>
<accession>A0A8H7CQE1</accession>